<dbReference type="InterPro" id="IPR042070">
    <property type="entry name" value="PucR_C-HTH_sf"/>
</dbReference>
<evidence type="ECO:0008006" key="5">
    <source>
        <dbReference type="Google" id="ProtNLM"/>
    </source>
</evidence>
<gene>
    <name evidence="3" type="ORF">GC093_26580</name>
</gene>
<protein>
    <recommendedName>
        <fullName evidence="5">PucR family transcriptional regulator</fullName>
    </recommendedName>
</protein>
<dbReference type="InterPro" id="IPR051448">
    <property type="entry name" value="CdaR-like_regulators"/>
</dbReference>
<feature type="domain" description="PucR C-terminal helix-turn-helix" evidence="2">
    <location>
        <begin position="458"/>
        <end position="516"/>
    </location>
</feature>
<dbReference type="Pfam" id="PF13556">
    <property type="entry name" value="HTH_30"/>
    <property type="match status" value="1"/>
</dbReference>
<organism evidence="3 4">
    <name type="scientific">Paenibacillus foliorum</name>
    <dbReference type="NCBI Taxonomy" id="2654974"/>
    <lineage>
        <taxon>Bacteria</taxon>
        <taxon>Bacillati</taxon>
        <taxon>Bacillota</taxon>
        <taxon>Bacilli</taxon>
        <taxon>Bacillales</taxon>
        <taxon>Paenibacillaceae</taxon>
        <taxon>Paenibacillus</taxon>
    </lineage>
</organism>
<dbReference type="Pfam" id="PF07905">
    <property type="entry name" value="PucR"/>
    <property type="match status" value="1"/>
</dbReference>
<dbReference type="InterPro" id="IPR025736">
    <property type="entry name" value="PucR_C-HTH_dom"/>
</dbReference>
<dbReference type="PANTHER" id="PTHR33744">
    <property type="entry name" value="CARBOHYDRATE DIACID REGULATOR"/>
    <property type="match status" value="1"/>
</dbReference>
<dbReference type="PANTHER" id="PTHR33744:SF1">
    <property type="entry name" value="DNA-BINDING TRANSCRIPTIONAL ACTIVATOR ADER"/>
    <property type="match status" value="1"/>
</dbReference>
<evidence type="ECO:0000259" key="1">
    <source>
        <dbReference type="Pfam" id="PF07905"/>
    </source>
</evidence>
<dbReference type="AlphaFoldDB" id="A0A972K1J5"/>
<reference evidence="3" key="1">
    <citation type="submission" date="2019-10" db="EMBL/GenBank/DDBJ databases">
        <title>Description of Paenibacillus glebae sp. nov.</title>
        <authorList>
            <person name="Carlier A."/>
            <person name="Qi S."/>
        </authorList>
    </citation>
    <scope>NUCLEOTIDE SEQUENCE</scope>
    <source>
        <strain evidence="3">LMG 31456</strain>
    </source>
</reference>
<dbReference type="InterPro" id="IPR012914">
    <property type="entry name" value="PucR_dom"/>
</dbReference>
<sequence>MNGISVQQLLEHKPYLFGPDPVISGAEGLHRRITNVNVMEVPDVFNWVRQGDLLLTTAYSIKDNPEAQNELIPKLAETGIAAIGIKTKRYLDKVPKDMIALSNQYRLPILELAYQIGYSQTLTDVLEEVLNQKSRWLVEQHHKIQLLTNTLIMGENSRTFIETFAKCTGLQAALLTYQSELFATDTAITLEWPEANDLREARLNHQASEFPCYWLGDDSSRLYMSIEKNNETMAYFICWGREDADWEPMQLLLQHTVNLLTLQMSKQHSLSSLEDNRKDLFLKTWILGEISDTQTIALQAASAGLQLQAEYSVCLTSALSPYSPRELMKVKTYCILQGIILLNTGNEWVLLIPKQLTSQTDFYSKLQAELEKSLKMPVIRLGVSGVKPLPIVHEGYNQAMSALELWEVIQPAETLCYYDRLGLYPVYHLLSDQESIKKQLFQYIEPLHIYDSKNQSKLIETLITYLHCGGNIKETAKALFCHYNSIVYRLERIQALLNVDLKDPDIRFQLQMAVKVFAFSIKKGAMNKS</sequence>
<feature type="domain" description="Purine catabolism PurC-like" evidence="1">
    <location>
        <begin position="21"/>
        <end position="128"/>
    </location>
</feature>
<keyword evidence="4" id="KW-1185">Reference proteome</keyword>
<dbReference type="Gene3D" id="1.10.10.2840">
    <property type="entry name" value="PucR C-terminal helix-turn-helix domain"/>
    <property type="match status" value="1"/>
</dbReference>
<name>A0A972K1J5_9BACL</name>
<accession>A0A972K1J5</accession>
<evidence type="ECO:0000313" key="3">
    <source>
        <dbReference type="EMBL" id="NOU96759.1"/>
    </source>
</evidence>
<proteinExistence type="predicted"/>
<dbReference type="RefSeq" id="WP_171655004.1">
    <property type="nucleotide sequence ID" value="NZ_WHOD01000102.1"/>
</dbReference>
<evidence type="ECO:0000313" key="4">
    <source>
        <dbReference type="Proteomes" id="UP000641588"/>
    </source>
</evidence>
<dbReference type="Proteomes" id="UP000641588">
    <property type="component" value="Unassembled WGS sequence"/>
</dbReference>
<comment type="caution">
    <text evidence="3">The sequence shown here is derived from an EMBL/GenBank/DDBJ whole genome shotgun (WGS) entry which is preliminary data.</text>
</comment>
<evidence type="ECO:0000259" key="2">
    <source>
        <dbReference type="Pfam" id="PF13556"/>
    </source>
</evidence>
<dbReference type="EMBL" id="WHOD01000102">
    <property type="protein sequence ID" value="NOU96759.1"/>
    <property type="molecule type" value="Genomic_DNA"/>
</dbReference>